<reference evidence="1" key="1">
    <citation type="submission" date="2020-05" db="EMBL/GenBank/DDBJ databases">
        <authorList>
            <person name="Chiriac C."/>
            <person name="Salcher M."/>
            <person name="Ghai R."/>
            <person name="Kavagutti S V."/>
        </authorList>
    </citation>
    <scope>NUCLEOTIDE SEQUENCE</scope>
</reference>
<organism evidence="1">
    <name type="scientific">freshwater metagenome</name>
    <dbReference type="NCBI Taxonomy" id="449393"/>
    <lineage>
        <taxon>unclassified sequences</taxon>
        <taxon>metagenomes</taxon>
        <taxon>ecological metagenomes</taxon>
    </lineage>
</organism>
<evidence type="ECO:0000313" key="1">
    <source>
        <dbReference type="EMBL" id="CAB4906175.1"/>
    </source>
</evidence>
<proteinExistence type="predicted"/>
<gene>
    <name evidence="1" type="ORF">UFOPK3564_00898</name>
</gene>
<accession>A0A6J7GMX7</accession>
<name>A0A6J7GMX7_9ZZZZ</name>
<protein>
    <submittedName>
        <fullName evidence="1">Unannotated protein</fullName>
    </submittedName>
</protein>
<sequence length="99" mass="10649">MSAVEQFAAQVAEDVVWSQITHGTAGGWTVAVDWNYGTYDNGMRRGKDTRASGNSLEGCCRAALDSRPKPGEKPSLRIVRMLNGDDPAFTTSGRSGERA</sequence>
<dbReference type="EMBL" id="CAFBMK010000036">
    <property type="protein sequence ID" value="CAB4906175.1"/>
    <property type="molecule type" value="Genomic_DNA"/>
</dbReference>
<dbReference type="AlphaFoldDB" id="A0A6J7GMX7"/>